<dbReference type="AlphaFoldDB" id="A0A3M0K5Q0"/>
<comment type="caution">
    <text evidence="2">The sequence shown here is derived from an EMBL/GenBank/DDBJ whole genome shotgun (WGS) entry which is preliminary data.</text>
</comment>
<dbReference type="EMBL" id="QRBI01000119">
    <property type="protein sequence ID" value="RMC07851.1"/>
    <property type="molecule type" value="Genomic_DNA"/>
</dbReference>
<gene>
    <name evidence="2" type="ORF">DUI87_15320</name>
</gene>
<evidence type="ECO:0000313" key="2">
    <source>
        <dbReference type="EMBL" id="RMC07851.1"/>
    </source>
</evidence>
<protein>
    <submittedName>
        <fullName evidence="2">Uncharacterized protein</fullName>
    </submittedName>
</protein>
<proteinExistence type="predicted"/>
<organism evidence="2 3">
    <name type="scientific">Hirundo rustica rustica</name>
    <dbReference type="NCBI Taxonomy" id="333673"/>
    <lineage>
        <taxon>Eukaryota</taxon>
        <taxon>Metazoa</taxon>
        <taxon>Chordata</taxon>
        <taxon>Craniata</taxon>
        <taxon>Vertebrata</taxon>
        <taxon>Euteleostomi</taxon>
        <taxon>Archelosauria</taxon>
        <taxon>Archosauria</taxon>
        <taxon>Dinosauria</taxon>
        <taxon>Saurischia</taxon>
        <taxon>Theropoda</taxon>
        <taxon>Coelurosauria</taxon>
        <taxon>Aves</taxon>
        <taxon>Neognathae</taxon>
        <taxon>Neoaves</taxon>
        <taxon>Telluraves</taxon>
        <taxon>Australaves</taxon>
        <taxon>Passeriformes</taxon>
        <taxon>Sylvioidea</taxon>
        <taxon>Hirundinidae</taxon>
        <taxon>Hirundo</taxon>
    </lineage>
</organism>
<dbReference type="Proteomes" id="UP000269221">
    <property type="component" value="Unassembled WGS sequence"/>
</dbReference>
<dbReference type="STRING" id="333673.A0A3M0K5Q0"/>
<sequence>MSGWELAPAEGPRGGGHQQLNMSQRVPSWPRRTREVILPLHLHCCVQFWTPQSREDVEVLERVQSRAMKVVKGLGKNSYKEQLMKLGVFILEKRMLRGDLLTLYNSLKRDCSQVGVGLFSQTTSNKMRGNCMKLHQGRFRIEISGGKQTDQGALLPSDCREACMAERKAVTLYYLHVRFASPFQSSLETRNNLPDTHARQVSISKKLSSEEICQPSDGISGRDQKEMAKLEYQGIYRVPTAAHSITMVT</sequence>
<keyword evidence="3" id="KW-1185">Reference proteome</keyword>
<dbReference type="OrthoDB" id="276744at2759"/>
<accession>A0A3M0K5Q0</accession>
<reference evidence="2 3" key="1">
    <citation type="submission" date="2018-07" db="EMBL/GenBank/DDBJ databases">
        <title>A high quality draft genome assembly of the barn swallow (H. rustica rustica).</title>
        <authorList>
            <person name="Formenti G."/>
            <person name="Chiara M."/>
            <person name="Poveda L."/>
            <person name="Francoijs K.-J."/>
            <person name="Bonisoli-Alquati A."/>
            <person name="Canova L."/>
            <person name="Gianfranceschi L."/>
            <person name="Horner D.S."/>
            <person name="Saino N."/>
        </authorList>
    </citation>
    <scope>NUCLEOTIDE SEQUENCE [LARGE SCALE GENOMIC DNA]</scope>
    <source>
        <strain evidence="2">Chelidonia</strain>
        <tissue evidence="2">Blood</tissue>
    </source>
</reference>
<name>A0A3M0K5Q0_HIRRU</name>
<evidence type="ECO:0000256" key="1">
    <source>
        <dbReference type="SAM" id="MobiDB-lite"/>
    </source>
</evidence>
<evidence type="ECO:0000313" key="3">
    <source>
        <dbReference type="Proteomes" id="UP000269221"/>
    </source>
</evidence>
<feature type="region of interest" description="Disordered" evidence="1">
    <location>
        <begin position="1"/>
        <end position="27"/>
    </location>
</feature>